<protein>
    <recommendedName>
        <fullName evidence="1">GmrSD restriction endonucleases C-terminal domain-containing protein</fullName>
    </recommendedName>
</protein>
<proteinExistence type="predicted"/>
<sequence length="272" mass="28389">MRVRGSAAHPQGMNFAKRLLVVAVAAIVLSFFVVLGGNGGLFGGLPSRVVDTLSDAWNHRPAGYSRAAGTPGPGLTLEGADMGGLADQAAAVRVVTNPAQGYEPDAFGEDWASAGGGCTVRDEVLARDLADVTYSEGSRCQVATGTLVDPYRGFEVAFTRGRATSSAVQIDHVLARATAWRTGANDWSAEQREAFSNDTLNLLAVDGPSNAAKSDKTLSEFASATIDGTPALAEAGRCDFTARYVSVVVKYGLGMYQADKDYAVATLRECAA</sequence>
<comment type="caution">
    <text evidence="2">The sequence shown here is derived from an EMBL/GenBank/DDBJ whole genome shotgun (WGS) entry which is preliminary data.</text>
</comment>
<evidence type="ECO:0000259" key="1">
    <source>
        <dbReference type="Pfam" id="PF07510"/>
    </source>
</evidence>
<reference evidence="2 3" key="1">
    <citation type="submission" date="2019-07" db="EMBL/GenBank/DDBJ databases">
        <title>Whole genome shotgun sequence of Cellulomonas hominis NBRC 16055.</title>
        <authorList>
            <person name="Hosoyama A."/>
            <person name="Uohara A."/>
            <person name="Ohji S."/>
            <person name="Ichikawa N."/>
        </authorList>
    </citation>
    <scope>NUCLEOTIDE SEQUENCE [LARGE SCALE GENOMIC DNA]</scope>
    <source>
        <strain evidence="2 3">NBRC 16055</strain>
    </source>
</reference>
<name>A0A511FI63_9CELL</name>
<dbReference type="Pfam" id="PF07510">
    <property type="entry name" value="GmrSD_C"/>
    <property type="match status" value="1"/>
</dbReference>
<evidence type="ECO:0000313" key="3">
    <source>
        <dbReference type="Proteomes" id="UP000321723"/>
    </source>
</evidence>
<dbReference type="PANTHER" id="PTHR24094:SF15">
    <property type="entry name" value="AMP-DEPENDENT SYNTHETASE_LIGASE DOMAIN-CONTAINING PROTEIN-RELATED"/>
    <property type="match status" value="1"/>
</dbReference>
<dbReference type="PANTHER" id="PTHR24094">
    <property type="entry name" value="SECRETED PROTEIN"/>
    <property type="match status" value="1"/>
</dbReference>
<dbReference type="EMBL" id="BJVQ01000059">
    <property type="protein sequence ID" value="GEL48047.1"/>
    <property type="molecule type" value="Genomic_DNA"/>
</dbReference>
<evidence type="ECO:0000313" key="2">
    <source>
        <dbReference type="EMBL" id="GEL48047.1"/>
    </source>
</evidence>
<keyword evidence="3" id="KW-1185">Reference proteome</keyword>
<organism evidence="2 3">
    <name type="scientific">Cellulomonas hominis</name>
    <dbReference type="NCBI Taxonomy" id="156981"/>
    <lineage>
        <taxon>Bacteria</taxon>
        <taxon>Bacillati</taxon>
        <taxon>Actinomycetota</taxon>
        <taxon>Actinomycetes</taxon>
        <taxon>Micrococcales</taxon>
        <taxon>Cellulomonadaceae</taxon>
        <taxon>Cellulomonas</taxon>
    </lineage>
</organism>
<feature type="domain" description="GmrSD restriction endonucleases C-terminal" evidence="1">
    <location>
        <begin position="120"/>
        <end position="219"/>
    </location>
</feature>
<dbReference type="InterPro" id="IPR011089">
    <property type="entry name" value="GmrSD_C"/>
</dbReference>
<dbReference type="AlphaFoldDB" id="A0A511FI63"/>
<gene>
    <name evidence="2" type="ORF">CHO01_31630</name>
</gene>
<accession>A0A511FI63</accession>
<dbReference type="Proteomes" id="UP000321723">
    <property type="component" value="Unassembled WGS sequence"/>
</dbReference>